<comment type="caution">
    <text evidence="3">The sequence shown here is derived from an EMBL/GenBank/DDBJ whole genome shotgun (WGS) entry which is preliminary data.</text>
</comment>
<name>A0AAD6ZVJ0_9AGAR</name>
<feature type="region of interest" description="Disordered" evidence="1">
    <location>
        <begin position="126"/>
        <end position="157"/>
    </location>
</feature>
<evidence type="ECO:0000256" key="1">
    <source>
        <dbReference type="SAM" id="MobiDB-lite"/>
    </source>
</evidence>
<feature type="compositionally biased region" description="Low complexity" evidence="1">
    <location>
        <begin position="126"/>
        <end position="154"/>
    </location>
</feature>
<dbReference type="EMBL" id="JARIHO010000025">
    <property type="protein sequence ID" value="KAJ7342465.1"/>
    <property type="molecule type" value="Genomic_DNA"/>
</dbReference>
<feature type="region of interest" description="Disordered" evidence="1">
    <location>
        <begin position="261"/>
        <end position="295"/>
    </location>
</feature>
<sequence>MKISNPTSSPVDTRVVVTYTAEPGDPQAFFFEVVDNGRRLDFADRQAFSGSGSFFTIPGDLGLHFIEAYSSTDVVGKNQPFAVGPTYTVLSAGPGSTTVLTPTTPITNSSTSTTSIRSTVATQITAPPAQNGAPAPNTALTPPSPTLSNLNSNSDSPKNGISTATLATTLYESILSNVTVQGGTVLVSSTARPSSPAIPSSSANGNNLGAIIGATVAGVVVVAVLVYLLVRRRWRKKQASLTINPFFALVARPSGRHRRGFTRVGDSIYSPTSDKTLSDRRSDTESREDLSGGGVVLGVPGQQLEWVLRPTQDPPPGYNVCL</sequence>
<keyword evidence="2" id="KW-0472">Membrane</keyword>
<reference evidence="3" key="1">
    <citation type="submission" date="2023-03" db="EMBL/GenBank/DDBJ databases">
        <title>Massive genome expansion in bonnet fungi (Mycena s.s.) driven by repeated elements and novel gene families across ecological guilds.</title>
        <authorList>
            <consortium name="Lawrence Berkeley National Laboratory"/>
            <person name="Harder C.B."/>
            <person name="Miyauchi S."/>
            <person name="Viragh M."/>
            <person name="Kuo A."/>
            <person name="Thoen E."/>
            <person name="Andreopoulos B."/>
            <person name="Lu D."/>
            <person name="Skrede I."/>
            <person name="Drula E."/>
            <person name="Henrissat B."/>
            <person name="Morin E."/>
            <person name="Kohler A."/>
            <person name="Barry K."/>
            <person name="LaButti K."/>
            <person name="Morin E."/>
            <person name="Salamov A."/>
            <person name="Lipzen A."/>
            <person name="Mereny Z."/>
            <person name="Hegedus B."/>
            <person name="Baldrian P."/>
            <person name="Stursova M."/>
            <person name="Weitz H."/>
            <person name="Taylor A."/>
            <person name="Grigoriev I.V."/>
            <person name="Nagy L.G."/>
            <person name="Martin F."/>
            <person name="Kauserud H."/>
        </authorList>
    </citation>
    <scope>NUCLEOTIDE SEQUENCE</scope>
    <source>
        <strain evidence="3">CBHHK002</strain>
    </source>
</reference>
<evidence type="ECO:0000313" key="4">
    <source>
        <dbReference type="Proteomes" id="UP001218218"/>
    </source>
</evidence>
<dbReference type="AlphaFoldDB" id="A0AAD6ZVJ0"/>
<keyword evidence="4" id="KW-1185">Reference proteome</keyword>
<feature type="compositionally biased region" description="Basic and acidic residues" evidence="1">
    <location>
        <begin position="276"/>
        <end position="290"/>
    </location>
</feature>
<feature type="transmembrane region" description="Helical" evidence="2">
    <location>
        <begin position="208"/>
        <end position="230"/>
    </location>
</feature>
<accession>A0AAD6ZVJ0</accession>
<protein>
    <submittedName>
        <fullName evidence="3">Uncharacterized protein</fullName>
    </submittedName>
</protein>
<organism evidence="3 4">
    <name type="scientific">Mycena albidolilacea</name>
    <dbReference type="NCBI Taxonomy" id="1033008"/>
    <lineage>
        <taxon>Eukaryota</taxon>
        <taxon>Fungi</taxon>
        <taxon>Dikarya</taxon>
        <taxon>Basidiomycota</taxon>
        <taxon>Agaricomycotina</taxon>
        <taxon>Agaricomycetes</taxon>
        <taxon>Agaricomycetidae</taxon>
        <taxon>Agaricales</taxon>
        <taxon>Marasmiineae</taxon>
        <taxon>Mycenaceae</taxon>
        <taxon>Mycena</taxon>
    </lineage>
</organism>
<proteinExistence type="predicted"/>
<evidence type="ECO:0000313" key="3">
    <source>
        <dbReference type="EMBL" id="KAJ7342465.1"/>
    </source>
</evidence>
<evidence type="ECO:0000256" key="2">
    <source>
        <dbReference type="SAM" id="Phobius"/>
    </source>
</evidence>
<gene>
    <name evidence="3" type="ORF">DFH08DRAFT_874320</name>
</gene>
<keyword evidence="2" id="KW-1133">Transmembrane helix</keyword>
<keyword evidence="2" id="KW-0812">Transmembrane</keyword>
<dbReference type="Proteomes" id="UP001218218">
    <property type="component" value="Unassembled WGS sequence"/>
</dbReference>